<dbReference type="EMBL" id="BMUU01000003">
    <property type="protein sequence ID" value="GGY29587.1"/>
    <property type="molecule type" value="Genomic_DNA"/>
</dbReference>
<name>A0ABQ2ZYF7_9ACTN</name>
<dbReference type="GeneID" id="96290401"/>
<sequence length="66" mass="7223">MTHGRYAVDMDTGSVGEIVGRHAGSVFLRPPGGGREWAVAPHRLRPPTELERRRAEIYGTPVGGER</sequence>
<protein>
    <submittedName>
        <fullName evidence="1">Uncharacterized protein</fullName>
    </submittedName>
</protein>
<comment type="caution">
    <text evidence="1">The sequence shown here is derived from an EMBL/GenBank/DDBJ whole genome shotgun (WGS) entry which is preliminary data.</text>
</comment>
<organism evidence="1 2">
    <name type="scientific">Streptomyces xanthochromogenes</name>
    <dbReference type="NCBI Taxonomy" id="67384"/>
    <lineage>
        <taxon>Bacteria</taxon>
        <taxon>Bacillati</taxon>
        <taxon>Actinomycetota</taxon>
        <taxon>Actinomycetes</taxon>
        <taxon>Kitasatosporales</taxon>
        <taxon>Streptomycetaceae</taxon>
        <taxon>Streptomyces</taxon>
    </lineage>
</organism>
<evidence type="ECO:0000313" key="1">
    <source>
        <dbReference type="EMBL" id="GGY29587.1"/>
    </source>
</evidence>
<accession>A0ABQ2ZYF7</accession>
<proteinExistence type="predicted"/>
<evidence type="ECO:0000313" key="2">
    <source>
        <dbReference type="Proteomes" id="UP000600946"/>
    </source>
</evidence>
<dbReference type="RefSeq" id="WP_190027028.1">
    <property type="nucleotide sequence ID" value="NZ_BMUU01000003.1"/>
</dbReference>
<gene>
    <name evidence="1" type="ORF">GCM10010326_24330</name>
</gene>
<keyword evidence="2" id="KW-1185">Reference proteome</keyword>
<reference evidence="2" key="1">
    <citation type="journal article" date="2019" name="Int. J. Syst. Evol. Microbiol.">
        <title>The Global Catalogue of Microorganisms (GCM) 10K type strain sequencing project: providing services to taxonomists for standard genome sequencing and annotation.</title>
        <authorList>
            <consortium name="The Broad Institute Genomics Platform"/>
            <consortium name="The Broad Institute Genome Sequencing Center for Infectious Disease"/>
            <person name="Wu L."/>
            <person name="Ma J."/>
        </authorList>
    </citation>
    <scope>NUCLEOTIDE SEQUENCE [LARGE SCALE GENOMIC DNA]</scope>
    <source>
        <strain evidence="2">JCM 4594</strain>
    </source>
</reference>
<dbReference type="Proteomes" id="UP000600946">
    <property type="component" value="Unassembled WGS sequence"/>
</dbReference>